<dbReference type="EMBL" id="KI630513">
    <property type="protein sequence ID" value="EYU37553.1"/>
    <property type="molecule type" value="Genomic_DNA"/>
</dbReference>
<organism evidence="1 2">
    <name type="scientific">Erythranthe guttata</name>
    <name type="common">Yellow monkey flower</name>
    <name type="synonym">Mimulus guttatus</name>
    <dbReference type="NCBI Taxonomy" id="4155"/>
    <lineage>
        <taxon>Eukaryota</taxon>
        <taxon>Viridiplantae</taxon>
        <taxon>Streptophyta</taxon>
        <taxon>Embryophyta</taxon>
        <taxon>Tracheophyta</taxon>
        <taxon>Spermatophyta</taxon>
        <taxon>Magnoliopsida</taxon>
        <taxon>eudicotyledons</taxon>
        <taxon>Gunneridae</taxon>
        <taxon>Pentapetalae</taxon>
        <taxon>asterids</taxon>
        <taxon>lamiids</taxon>
        <taxon>Lamiales</taxon>
        <taxon>Phrymaceae</taxon>
        <taxon>Erythranthe</taxon>
    </lineage>
</organism>
<dbReference type="InterPro" id="IPR007590">
    <property type="entry name" value="Saf4/Yju2"/>
</dbReference>
<dbReference type="GO" id="GO:0008380">
    <property type="term" value="P:RNA splicing"/>
    <property type="evidence" value="ECO:0000318"/>
    <property type="project" value="GO_Central"/>
</dbReference>
<dbReference type="STRING" id="4155.A0A022RCX9"/>
<proteinExistence type="predicted"/>
<protein>
    <submittedName>
        <fullName evidence="1">Uncharacterized protein</fullName>
    </submittedName>
</protein>
<name>A0A022RCX9_ERYGU</name>
<dbReference type="GO" id="GO:0071006">
    <property type="term" value="C:U2-type catalytic step 1 spliceosome"/>
    <property type="evidence" value="ECO:0000318"/>
    <property type="project" value="GO_Central"/>
</dbReference>
<gene>
    <name evidence="1" type="ORF">MIMGU_mgv11b018270mg</name>
</gene>
<sequence>MKKETMLLLKGNGEEGRNKTGAKNMVVLVEKMYSKMDTKHIDTMHKYTMKKPAKRVRMTMPFGLKCNKCDRHTDKGEKLYCFKRAIGIDSTFEVEIYRFEFWCQCCRSDFSIVSDPGRYDYVLESGATFVAKRFHRFPYRL</sequence>
<reference evidence="1 2" key="1">
    <citation type="journal article" date="2013" name="Proc. Natl. Acad. Sci. U.S.A.">
        <title>Fine-scale variation in meiotic recombination in Mimulus inferred from population shotgun sequencing.</title>
        <authorList>
            <person name="Hellsten U."/>
            <person name="Wright K.M."/>
            <person name="Jenkins J."/>
            <person name="Shu S."/>
            <person name="Yuan Y."/>
            <person name="Wessler S.R."/>
            <person name="Schmutz J."/>
            <person name="Willis J.H."/>
            <person name="Rokhsar D.S."/>
        </authorList>
    </citation>
    <scope>NUCLEOTIDE SEQUENCE [LARGE SCALE GENOMIC DNA]</scope>
    <source>
        <strain evidence="2">cv. DUN x IM62</strain>
    </source>
</reference>
<accession>A0A022RCX9</accession>
<evidence type="ECO:0000313" key="1">
    <source>
        <dbReference type="EMBL" id="EYU37553.1"/>
    </source>
</evidence>
<dbReference type="AlphaFoldDB" id="A0A022RCX9"/>
<dbReference type="Pfam" id="PF04502">
    <property type="entry name" value="Saf4_Yju2"/>
    <property type="match status" value="1"/>
</dbReference>
<dbReference type="GO" id="GO:0000398">
    <property type="term" value="P:mRNA splicing, via spliceosome"/>
    <property type="evidence" value="ECO:0007669"/>
    <property type="project" value="InterPro"/>
</dbReference>
<dbReference type="PANTHER" id="PTHR12111:SF1">
    <property type="entry name" value="SPLICING FACTOR YJU2"/>
    <property type="match status" value="1"/>
</dbReference>
<dbReference type="PANTHER" id="PTHR12111">
    <property type="entry name" value="SPLICING FACTOR YJU2"/>
    <property type="match status" value="1"/>
</dbReference>
<evidence type="ECO:0000313" key="2">
    <source>
        <dbReference type="Proteomes" id="UP000030748"/>
    </source>
</evidence>
<dbReference type="Proteomes" id="UP000030748">
    <property type="component" value="Unassembled WGS sequence"/>
</dbReference>
<keyword evidence="2" id="KW-1185">Reference proteome</keyword>